<proteinExistence type="predicted"/>
<protein>
    <submittedName>
        <fullName evidence="1">Uncharacterized protein</fullName>
    </submittedName>
</protein>
<reference evidence="1" key="1">
    <citation type="submission" date="2023-04" db="EMBL/GenBank/DDBJ databases">
        <title>A chromosome-level genome assembly of the parasitoid wasp Eretmocerus hayati.</title>
        <authorList>
            <person name="Zhong Y."/>
            <person name="Liu S."/>
            <person name="Liu Y."/>
        </authorList>
    </citation>
    <scope>NUCLEOTIDE SEQUENCE</scope>
    <source>
        <strain evidence="1">ZJU_SS_LIU_2023</strain>
    </source>
</reference>
<accession>A0ACC2NE51</accession>
<sequence length="156" mass="16538">MAPGGGHPQETGPAEPAHRQGGEVNPIPSPGVAQNGAGYPAVHSLAEKFRRGAAAEYGEAVDPLQLGAGPSSRFADVNANAPESQDAERQEAQHPPEEHDEGIAVEIEPIQDDDDFMSEFLQAMNVPQPSLRMVIRRRPRPDSSNEASPGATDNSE</sequence>
<evidence type="ECO:0000313" key="2">
    <source>
        <dbReference type="Proteomes" id="UP001239111"/>
    </source>
</evidence>
<comment type="caution">
    <text evidence="1">The sequence shown here is derived from an EMBL/GenBank/DDBJ whole genome shotgun (WGS) entry which is preliminary data.</text>
</comment>
<dbReference type="EMBL" id="CM056744">
    <property type="protein sequence ID" value="KAJ8667890.1"/>
    <property type="molecule type" value="Genomic_DNA"/>
</dbReference>
<evidence type="ECO:0000313" key="1">
    <source>
        <dbReference type="EMBL" id="KAJ8667890.1"/>
    </source>
</evidence>
<keyword evidence="2" id="KW-1185">Reference proteome</keyword>
<dbReference type="Proteomes" id="UP001239111">
    <property type="component" value="Chromosome 4"/>
</dbReference>
<name>A0ACC2NE51_9HYME</name>
<organism evidence="1 2">
    <name type="scientific">Eretmocerus hayati</name>
    <dbReference type="NCBI Taxonomy" id="131215"/>
    <lineage>
        <taxon>Eukaryota</taxon>
        <taxon>Metazoa</taxon>
        <taxon>Ecdysozoa</taxon>
        <taxon>Arthropoda</taxon>
        <taxon>Hexapoda</taxon>
        <taxon>Insecta</taxon>
        <taxon>Pterygota</taxon>
        <taxon>Neoptera</taxon>
        <taxon>Endopterygota</taxon>
        <taxon>Hymenoptera</taxon>
        <taxon>Apocrita</taxon>
        <taxon>Proctotrupomorpha</taxon>
        <taxon>Chalcidoidea</taxon>
        <taxon>Aphelinidae</taxon>
        <taxon>Aphelininae</taxon>
        <taxon>Eretmocerus</taxon>
    </lineage>
</organism>
<gene>
    <name evidence="1" type="ORF">QAD02_009553</name>
</gene>